<evidence type="ECO:0000256" key="5">
    <source>
        <dbReference type="ARBA" id="ARBA00022837"/>
    </source>
</evidence>
<dbReference type="Proteomes" id="UP001633002">
    <property type="component" value="Unassembled WGS sequence"/>
</dbReference>
<keyword evidence="9" id="KW-0407">Ion channel</keyword>
<protein>
    <recommendedName>
        <fullName evidence="12">Potassium channel domain-containing protein</fullName>
    </recommendedName>
</protein>
<dbReference type="InterPro" id="IPR013099">
    <property type="entry name" value="K_chnl_dom"/>
</dbReference>
<feature type="domain" description="Potassium channel" evidence="12">
    <location>
        <begin position="269"/>
        <end position="345"/>
    </location>
</feature>
<keyword evidence="6 11" id="KW-1133">Transmembrane helix</keyword>
<keyword evidence="3" id="KW-0813">Transport</keyword>
<gene>
    <name evidence="13" type="ORF">R1sor_018361</name>
</gene>
<keyword evidence="8 11" id="KW-0472">Membrane</keyword>
<keyword evidence="14" id="KW-1185">Reference proteome</keyword>
<keyword evidence="5" id="KW-0106">Calcium</keyword>
<comment type="caution">
    <text evidence="13">The sequence shown here is derived from an EMBL/GenBank/DDBJ whole genome shotgun (WGS) entry which is preliminary data.</text>
</comment>
<feature type="transmembrane region" description="Helical" evidence="11">
    <location>
        <begin position="293"/>
        <end position="313"/>
    </location>
</feature>
<evidence type="ECO:0000256" key="10">
    <source>
        <dbReference type="SAM" id="MobiDB-lite"/>
    </source>
</evidence>
<evidence type="ECO:0000256" key="8">
    <source>
        <dbReference type="ARBA" id="ARBA00023136"/>
    </source>
</evidence>
<dbReference type="GO" id="GO:0034220">
    <property type="term" value="P:monoatomic ion transmembrane transport"/>
    <property type="evidence" value="ECO:0007669"/>
    <property type="project" value="UniProtKB-KW"/>
</dbReference>
<keyword evidence="4 11" id="KW-0812">Transmembrane</keyword>
<dbReference type="InterPro" id="IPR003280">
    <property type="entry name" value="2pore_dom_K_chnl"/>
</dbReference>
<feature type="transmembrane region" description="Helical" evidence="11">
    <location>
        <begin position="319"/>
        <end position="347"/>
    </location>
</feature>
<evidence type="ECO:0000256" key="7">
    <source>
        <dbReference type="ARBA" id="ARBA00023065"/>
    </source>
</evidence>
<comment type="similarity">
    <text evidence="2">Belongs to the two pore domain potassium channel (TC 1.A.1.7) family.</text>
</comment>
<dbReference type="EMBL" id="JBJQOH010000001">
    <property type="protein sequence ID" value="KAL3700339.1"/>
    <property type="molecule type" value="Genomic_DNA"/>
</dbReference>
<dbReference type="InterPro" id="IPR011992">
    <property type="entry name" value="EF-hand-dom_pair"/>
</dbReference>
<feature type="transmembrane region" description="Helical" evidence="11">
    <location>
        <begin position="383"/>
        <end position="404"/>
    </location>
</feature>
<evidence type="ECO:0000256" key="3">
    <source>
        <dbReference type="ARBA" id="ARBA00022448"/>
    </source>
</evidence>
<dbReference type="AlphaFoldDB" id="A0ABD3IFQ0"/>
<feature type="region of interest" description="Disordered" evidence="10">
    <location>
        <begin position="101"/>
        <end position="121"/>
    </location>
</feature>
<dbReference type="Gene3D" id="1.10.287.70">
    <property type="match status" value="2"/>
</dbReference>
<comment type="subcellular location">
    <subcellularLocation>
        <location evidence="1">Membrane</location>
        <topology evidence="1">Multi-pass membrane protein</topology>
    </subcellularLocation>
</comment>
<reference evidence="13 14" key="1">
    <citation type="submission" date="2024-09" db="EMBL/GenBank/DDBJ databases">
        <title>Chromosome-scale assembly of Riccia sorocarpa.</title>
        <authorList>
            <person name="Paukszto L."/>
        </authorList>
    </citation>
    <scope>NUCLEOTIDE SEQUENCE [LARGE SCALE GENOMIC DNA]</scope>
    <source>
        <strain evidence="13">LP-2024</strain>
        <tissue evidence="13">Aerial parts of the thallus</tissue>
    </source>
</reference>
<evidence type="ECO:0000256" key="6">
    <source>
        <dbReference type="ARBA" id="ARBA00022989"/>
    </source>
</evidence>
<dbReference type="PRINTS" id="PR01333">
    <property type="entry name" value="2POREKCHANEL"/>
</dbReference>
<evidence type="ECO:0000256" key="11">
    <source>
        <dbReference type="SAM" id="Phobius"/>
    </source>
</evidence>
<dbReference type="PANTHER" id="PTHR11003">
    <property type="entry name" value="POTASSIUM CHANNEL, SUBFAMILY K"/>
    <property type="match status" value="1"/>
</dbReference>
<dbReference type="FunFam" id="1.10.287.70:FF:000167">
    <property type="entry name" value="Two-pore potassium channel 2-like"/>
    <property type="match status" value="1"/>
</dbReference>
<evidence type="ECO:0000256" key="1">
    <source>
        <dbReference type="ARBA" id="ARBA00004141"/>
    </source>
</evidence>
<feature type="transmembrane region" description="Helical" evidence="11">
    <location>
        <begin position="260"/>
        <end position="281"/>
    </location>
</feature>
<keyword evidence="7" id="KW-0406">Ion transport</keyword>
<dbReference type="PANTHER" id="PTHR11003:SF282">
    <property type="entry name" value="TWO-PORE POTASSIUM CHANNEL 3"/>
    <property type="match status" value="1"/>
</dbReference>
<feature type="compositionally biased region" description="Polar residues" evidence="10">
    <location>
        <begin position="110"/>
        <end position="121"/>
    </location>
</feature>
<evidence type="ECO:0000259" key="12">
    <source>
        <dbReference type="Pfam" id="PF07885"/>
    </source>
</evidence>
<feature type="transmembrane region" description="Helical" evidence="11">
    <location>
        <begin position="437"/>
        <end position="458"/>
    </location>
</feature>
<dbReference type="Gene3D" id="1.10.238.10">
    <property type="entry name" value="EF-hand"/>
    <property type="match status" value="1"/>
</dbReference>
<dbReference type="PROSITE" id="PS00018">
    <property type="entry name" value="EF_HAND_1"/>
    <property type="match status" value="1"/>
</dbReference>
<dbReference type="SUPFAM" id="SSF81324">
    <property type="entry name" value="Voltage-gated potassium channels"/>
    <property type="match status" value="2"/>
</dbReference>
<dbReference type="SUPFAM" id="SSF47473">
    <property type="entry name" value="EF-hand"/>
    <property type="match status" value="1"/>
</dbReference>
<sequence length="552" mass="61248">METPLLAEEPSGVSTNYCCDSHEGANPILRHSCSLEKWQHPTLSLLSPRAKSSSSPLNSPRKQPESYLSFFLNGQGRRTEPFYVPPYGASYYQQDYRSPLVPKHEAPSDSHITSGSSLTSLSKIPENFTTTETPQVDSVSGPSKDLEAAIPEEEEQKDHDCTETCESCGNGLVNGESGLHRYEDPQAQYSSSPEEEEKMHIVEEPKSGGSNNRNVKRRRQHLHKCRTEPRLSIVAGARLLKAHTDTDGKKKVNAVSATGVVWQAFLGLLIYLFVGVMIYCWKKDEFRGVETVGWIDALYFCIVTMCTIGYGDITPETPAAKMLSCALVLVGFGFIDALMGGMVTVLLDRQENMLLNVVLHGHEVAKGYVLNAEKGTMRIRLKVFLAVSTVLGSVAVGAFFLHFVEKLQWIDSFYVTIISITTVGYGDYSFQTKWGRLLAALWLLFCTLGVARAFLFLAEARVQKRERHFAKKMLQSKMLAADMADADIDNDGHVSLSEYVVYKLKAMRKISEKDIVAIVKQFDQLDSAGVGRISMVQLLEAEAEAANESSRT</sequence>
<evidence type="ECO:0000313" key="13">
    <source>
        <dbReference type="EMBL" id="KAL3700339.1"/>
    </source>
</evidence>
<dbReference type="Pfam" id="PF07885">
    <property type="entry name" value="Ion_trans_2"/>
    <property type="match status" value="2"/>
</dbReference>
<evidence type="ECO:0000313" key="14">
    <source>
        <dbReference type="Proteomes" id="UP001633002"/>
    </source>
</evidence>
<dbReference type="InterPro" id="IPR018247">
    <property type="entry name" value="EF_Hand_1_Ca_BS"/>
</dbReference>
<proteinExistence type="inferred from homology"/>
<feature type="domain" description="Potassium channel" evidence="12">
    <location>
        <begin position="394"/>
        <end position="454"/>
    </location>
</feature>
<accession>A0ABD3IFQ0</accession>
<organism evidence="13 14">
    <name type="scientific">Riccia sorocarpa</name>
    <dbReference type="NCBI Taxonomy" id="122646"/>
    <lineage>
        <taxon>Eukaryota</taxon>
        <taxon>Viridiplantae</taxon>
        <taxon>Streptophyta</taxon>
        <taxon>Embryophyta</taxon>
        <taxon>Marchantiophyta</taxon>
        <taxon>Marchantiopsida</taxon>
        <taxon>Marchantiidae</taxon>
        <taxon>Marchantiales</taxon>
        <taxon>Ricciaceae</taxon>
        <taxon>Riccia</taxon>
    </lineage>
</organism>
<evidence type="ECO:0000256" key="2">
    <source>
        <dbReference type="ARBA" id="ARBA00010159"/>
    </source>
</evidence>
<evidence type="ECO:0000256" key="4">
    <source>
        <dbReference type="ARBA" id="ARBA00022692"/>
    </source>
</evidence>
<dbReference type="GO" id="GO:0005774">
    <property type="term" value="C:vacuolar membrane"/>
    <property type="evidence" value="ECO:0007669"/>
    <property type="project" value="UniProtKB-ARBA"/>
</dbReference>
<evidence type="ECO:0000256" key="9">
    <source>
        <dbReference type="ARBA" id="ARBA00023303"/>
    </source>
</evidence>
<name>A0ABD3IFQ0_9MARC</name>